<dbReference type="PANTHER" id="PTHR34374">
    <property type="entry name" value="LARGE RIBOSOMAL RNA SUBUNIT ACCUMULATION PROTEIN YCED HOMOLOG 1, CHLOROPLASTIC"/>
    <property type="match status" value="1"/>
</dbReference>
<evidence type="ECO:0008006" key="4">
    <source>
        <dbReference type="Google" id="ProtNLM"/>
    </source>
</evidence>
<evidence type="ECO:0000313" key="3">
    <source>
        <dbReference type="Proteomes" id="UP001162891"/>
    </source>
</evidence>
<dbReference type="PANTHER" id="PTHR34374:SF1">
    <property type="entry name" value="LARGE RIBOSOMAL RNA SUBUNIT ACCUMULATION PROTEIN YCED HOMOLOG 1, CHLOROPLASTIC"/>
    <property type="match status" value="1"/>
</dbReference>
<dbReference type="Proteomes" id="UP001162891">
    <property type="component" value="Chromosome"/>
</dbReference>
<dbReference type="Pfam" id="PF02620">
    <property type="entry name" value="YceD"/>
    <property type="match status" value="1"/>
</dbReference>
<evidence type="ECO:0000313" key="2">
    <source>
        <dbReference type="EMBL" id="BDG05867.1"/>
    </source>
</evidence>
<sequence length="186" mass="20408">MRVNIDEIKEAGLRRSWDVTREAIDEMVAGDPAGYRARGATHLDAKLDKIERRVRVDAHGKAELTVPCGRCLSPVSLDVPVDFELTLVPADEYVDEPRSDKEKGGAPVGGSFEPGEAEEDVYAGKVIDLDPIVREQLLLALPSYPVCKEDCKGLCPVCGANLNDRECGCDRHVPDPRWASLKNVKL</sequence>
<proteinExistence type="predicted"/>
<keyword evidence="3" id="KW-1185">Reference proteome</keyword>
<dbReference type="RefSeq" id="WP_248355057.1">
    <property type="nucleotide sequence ID" value="NZ_AP025591.1"/>
</dbReference>
<organism evidence="2 3">
    <name type="scientific">Anaeromyxobacter oryzae</name>
    <dbReference type="NCBI Taxonomy" id="2918170"/>
    <lineage>
        <taxon>Bacteria</taxon>
        <taxon>Pseudomonadati</taxon>
        <taxon>Myxococcota</taxon>
        <taxon>Myxococcia</taxon>
        <taxon>Myxococcales</taxon>
        <taxon>Cystobacterineae</taxon>
        <taxon>Anaeromyxobacteraceae</taxon>
        <taxon>Anaeromyxobacter</taxon>
    </lineage>
</organism>
<feature type="region of interest" description="Disordered" evidence="1">
    <location>
        <begin position="94"/>
        <end position="115"/>
    </location>
</feature>
<accession>A0ABM7X245</accession>
<feature type="compositionally biased region" description="Basic and acidic residues" evidence="1">
    <location>
        <begin position="95"/>
        <end position="104"/>
    </location>
</feature>
<protein>
    <recommendedName>
        <fullName evidence="4">DUF177 domain-containing protein</fullName>
    </recommendedName>
</protein>
<name>A0ABM7X245_9BACT</name>
<reference evidence="3" key="1">
    <citation type="journal article" date="2022" name="Int. J. Syst. Evol. Microbiol.">
        <title>Anaeromyxobacter oryzae sp. nov., Anaeromyxobacter diazotrophicus sp. nov. and Anaeromyxobacter paludicola sp. nov., isolated from paddy soils.</title>
        <authorList>
            <person name="Itoh H."/>
            <person name="Xu Z."/>
            <person name="Mise K."/>
            <person name="Masuda Y."/>
            <person name="Ushijima N."/>
            <person name="Hayakawa C."/>
            <person name="Shiratori Y."/>
            <person name="Senoo K."/>
        </authorList>
    </citation>
    <scope>NUCLEOTIDE SEQUENCE [LARGE SCALE GENOMIC DNA]</scope>
    <source>
        <strain evidence="3">Red232</strain>
    </source>
</reference>
<dbReference type="InterPro" id="IPR003772">
    <property type="entry name" value="YceD"/>
</dbReference>
<dbReference type="EMBL" id="AP025591">
    <property type="protein sequence ID" value="BDG05867.1"/>
    <property type="molecule type" value="Genomic_DNA"/>
</dbReference>
<evidence type="ECO:0000256" key="1">
    <source>
        <dbReference type="SAM" id="MobiDB-lite"/>
    </source>
</evidence>
<gene>
    <name evidence="2" type="ORF">AMOR_48630</name>
</gene>